<dbReference type="AlphaFoldDB" id="D0LF26"/>
<dbReference type="Gene3D" id="3.30.530.20">
    <property type="match status" value="1"/>
</dbReference>
<sequence>MSTRQIADIAVDVEAAADCVFDYLTDPARRPEWQSSLRRVDDVVTLGDRPGGVGSSWTDITIVPGIAPRLEVIACVPHGHWAEIGHWRGVDARLTLDFDETGDGTRVRARATLTVPWVAAPALPALTLFTPQALTADLRRAAGRIGAL</sequence>
<dbReference type="SUPFAM" id="SSF55961">
    <property type="entry name" value="Bet v1-like"/>
    <property type="match status" value="1"/>
</dbReference>
<evidence type="ECO:0000313" key="2">
    <source>
        <dbReference type="Proteomes" id="UP000001219"/>
    </source>
</evidence>
<dbReference type="STRING" id="526226.Gbro_3528"/>
<dbReference type="RefSeq" id="WP_012835234.1">
    <property type="nucleotide sequence ID" value="NC_013441.1"/>
</dbReference>
<reference evidence="1 2" key="2">
    <citation type="journal article" date="2010" name="Stand. Genomic Sci.">
        <title>Complete genome sequence of Gordonia bronchialis type strain (3410).</title>
        <authorList>
            <person name="Ivanova N."/>
            <person name="Sikorski J."/>
            <person name="Jando M."/>
            <person name="Lapidus A."/>
            <person name="Nolan M."/>
            <person name="Lucas S."/>
            <person name="Del Rio T.G."/>
            <person name="Tice H."/>
            <person name="Copeland A."/>
            <person name="Cheng J.F."/>
            <person name="Chen F."/>
            <person name="Bruce D."/>
            <person name="Goodwin L."/>
            <person name="Pitluck S."/>
            <person name="Mavromatis K."/>
            <person name="Ovchinnikova G."/>
            <person name="Pati A."/>
            <person name="Chen A."/>
            <person name="Palaniappan K."/>
            <person name="Land M."/>
            <person name="Hauser L."/>
            <person name="Chang Y.J."/>
            <person name="Jeffries C.D."/>
            <person name="Chain P."/>
            <person name="Saunders E."/>
            <person name="Han C."/>
            <person name="Detter J.C."/>
            <person name="Brettin T."/>
            <person name="Rohde M."/>
            <person name="Goker M."/>
            <person name="Bristow J."/>
            <person name="Eisen J.A."/>
            <person name="Markowitz V."/>
            <person name="Hugenholtz P."/>
            <person name="Klenk H.P."/>
            <person name="Kyrpides N.C."/>
        </authorList>
    </citation>
    <scope>NUCLEOTIDE SEQUENCE [LARGE SCALE GENOMIC DNA]</scope>
    <source>
        <strain evidence="2">ATCC 25592 / DSM 43247 / BCRC 13721 / JCM 3198 / KCTC 3076 / NBRC 16047 / NCTC 10667</strain>
    </source>
</reference>
<reference evidence="2" key="1">
    <citation type="submission" date="2009-10" db="EMBL/GenBank/DDBJ databases">
        <title>The complete chromosome of Gordonia bronchialis DSM 43247.</title>
        <authorList>
            <consortium name="US DOE Joint Genome Institute (JGI-PGF)"/>
            <person name="Lucas S."/>
            <person name="Copeland A."/>
            <person name="Lapidus A."/>
            <person name="Glavina del Rio T."/>
            <person name="Dalin E."/>
            <person name="Tice H."/>
            <person name="Bruce D."/>
            <person name="Goodwin L."/>
            <person name="Pitluck S."/>
            <person name="Kyrpides N."/>
            <person name="Mavromatis K."/>
            <person name="Ivanova N."/>
            <person name="Ovchinnikova G."/>
            <person name="Saunders E."/>
            <person name="Brettin T."/>
            <person name="Detter J.C."/>
            <person name="Han C."/>
            <person name="Larimer F."/>
            <person name="Land M."/>
            <person name="Hauser L."/>
            <person name="Markowitz V."/>
            <person name="Cheng J.-F."/>
            <person name="Hugenholtz P."/>
            <person name="Woyke T."/>
            <person name="Wu D."/>
            <person name="Jando M."/>
            <person name="Schneider S."/>
            <person name="Goeker M."/>
            <person name="Klenk H.-P."/>
            <person name="Eisen J.A."/>
        </authorList>
    </citation>
    <scope>NUCLEOTIDE SEQUENCE [LARGE SCALE GENOMIC DNA]</scope>
    <source>
        <strain evidence="2">ATCC 25592 / DSM 43247 / BCRC 13721 / JCM 3198 / KCTC 3076 / NBRC 16047 / NCTC 10667</strain>
    </source>
</reference>
<organism evidence="1 2">
    <name type="scientific">Gordonia bronchialis (strain ATCC 25592 / DSM 43247 / BCRC 13721 / JCM 3198 / KCTC 3076 / NBRC 16047 / NCTC 10667)</name>
    <name type="common">Rhodococcus bronchialis</name>
    <dbReference type="NCBI Taxonomy" id="526226"/>
    <lineage>
        <taxon>Bacteria</taxon>
        <taxon>Bacillati</taxon>
        <taxon>Actinomycetota</taxon>
        <taxon>Actinomycetes</taxon>
        <taxon>Mycobacteriales</taxon>
        <taxon>Gordoniaceae</taxon>
        <taxon>Gordonia</taxon>
    </lineage>
</organism>
<dbReference type="KEGG" id="gbr:Gbro_3528"/>
<gene>
    <name evidence="1" type="ordered locus">Gbro_3528</name>
</gene>
<dbReference type="InterPro" id="IPR023393">
    <property type="entry name" value="START-like_dom_sf"/>
</dbReference>
<dbReference type="Proteomes" id="UP000001219">
    <property type="component" value="Chromosome"/>
</dbReference>
<dbReference type="eggNOG" id="ENOG503461B">
    <property type="taxonomic scope" value="Bacteria"/>
</dbReference>
<keyword evidence="2" id="KW-1185">Reference proteome</keyword>
<dbReference type="Pfam" id="PF10604">
    <property type="entry name" value="Polyketide_cyc2"/>
    <property type="match status" value="1"/>
</dbReference>
<protein>
    <submittedName>
        <fullName evidence="1">Polyketide cyclase/dehydrase</fullName>
    </submittedName>
</protein>
<dbReference type="EMBL" id="CP001802">
    <property type="protein sequence ID" value="ACY22721.1"/>
    <property type="molecule type" value="Genomic_DNA"/>
</dbReference>
<dbReference type="HOGENOM" id="CLU_1756238_0_0_11"/>
<proteinExistence type="predicted"/>
<dbReference type="OrthoDB" id="7838135at2"/>
<accession>D0LF26</accession>
<evidence type="ECO:0000313" key="1">
    <source>
        <dbReference type="EMBL" id="ACY22721.1"/>
    </source>
</evidence>
<name>D0LF26_GORB4</name>
<dbReference type="InterPro" id="IPR019587">
    <property type="entry name" value="Polyketide_cyclase/dehydratase"/>
</dbReference>